<dbReference type="RefSeq" id="WP_381345546.1">
    <property type="nucleotide sequence ID" value="NZ_JBHMCY010000018.1"/>
</dbReference>
<dbReference type="Proteomes" id="UP001589709">
    <property type="component" value="Unassembled WGS sequence"/>
</dbReference>
<sequence>MTTVKIDGRSLTLDDIGAVARSQGAHVECTTEARQAMTASRELKTRLIATGDPIYGVTTGFGDSANRQISPDKAAALQRNMILYHLNGTGPPAPDEVVRATLLIRANCLARGNSGVRPQIAEKLLELLRHDVLPVVPERGSVGASGDLVPLCYVASALIGEGEVHHRGALRRTGDVFADLGLTAVDLEAKDGLALINGTSFSAAYAVLAARDAHRIAALADLCTALASEALLGNRGHYAAFIHDQRPHPGQRTSARHISTLLEGSELSRPHSQIVGAAGSLDGQGYAVLHRSIQDRYSLRCAPHVNGVLRSTLSWVDDWLATEVNASTDNPLFDAADGTVHSGGNFYAGHVAQAMDALKVAVANVADLLDRQLELLVDEKFNNGLTPNLIPRFTGESWEAGLHHGFKGMQIAASALTAEALGVSSPASVHSRSTEAHNQDKVSLAPIAARQARSVVELAEEVAAIHLLAACQALDLRGPARMSPRTRAVHRVVREAVPFLDRDQRLDHGIRKVLGLARADVLTQVADLGATDD</sequence>
<proteinExistence type="predicted"/>
<dbReference type="SUPFAM" id="SSF48557">
    <property type="entry name" value="L-aspartase-like"/>
    <property type="match status" value="1"/>
</dbReference>
<dbReference type="InterPro" id="IPR024083">
    <property type="entry name" value="Fumarase/histidase_N"/>
</dbReference>
<dbReference type="Gene3D" id="1.10.275.10">
    <property type="entry name" value="Fumarase/aspartase (N-terminal domain)"/>
    <property type="match status" value="1"/>
</dbReference>
<organism evidence="2 3">
    <name type="scientific">Streptomyces cinereospinus</name>
    <dbReference type="NCBI Taxonomy" id="285561"/>
    <lineage>
        <taxon>Bacteria</taxon>
        <taxon>Bacillati</taxon>
        <taxon>Actinomycetota</taxon>
        <taxon>Actinomycetes</taxon>
        <taxon>Kitasatosporales</taxon>
        <taxon>Streptomycetaceae</taxon>
        <taxon>Streptomyces</taxon>
    </lineage>
</organism>
<comment type="caution">
    <text evidence="2">The sequence shown here is derived from an EMBL/GenBank/DDBJ whole genome shotgun (WGS) entry which is preliminary data.</text>
</comment>
<dbReference type="GO" id="GO:0004397">
    <property type="term" value="F:histidine ammonia-lyase activity"/>
    <property type="evidence" value="ECO:0007669"/>
    <property type="project" value="UniProtKB-EC"/>
</dbReference>
<reference evidence="2 3" key="1">
    <citation type="submission" date="2024-09" db="EMBL/GenBank/DDBJ databases">
        <authorList>
            <person name="Sun Q."/>
            <person name="Mori K."/>
        </authorList>
    </citation>
    <scope>NUCLEOTIDE SEQUENCE [LARGE SCALE GENOMIC DNA]</scope>
    <source>
        <strain evidence="2 3">JCM 6917</strain>
    </source>
</reference>
<dbReference type="CDD" id="cd00332">
    <property type="entry name" value="PAL-HAL"/>
    <property type="match status" value="1"/>
</dbReference>
<dbReference type="EMBL" id="JBHMCY010000018">
    <property type="protein sequence ID" value="MFB9463408.1"/>
    <property type="molecule type" value="Genomic_DNA"/>
</dbReference>
<accession>A0ABV5MZF6</accession>
<keyword evidence="3" id="KW-1185">Reference proteome</keyword>
<dbReference type="Gene3D" id="1.20.200.10">
    <property type="entry name" value="Fumarase/aspartase (Central domain)"/>
    <property type="match status" value="1"/>
</dbReference>
<evidence type="ECO:0000313" key="3">
    <source>
        <dbReference type="Proteomes" id="UP001589709"/>
    </source>
</evidence>
<dbReference type="PANTHER" id="PTHR10362">
    <property type="entry name" value="HISTIDINE AMMONIA-LYASE"/>
    <property type="match status" value="1"/>
</dbReference>
<dbReference type="EC" id="4.3.1.3" evidence="2"/>
<protein>
    <submittedName>
        <fullName evidence="2">Histidine ammonia-lyase</fullName>
        <ecNumber evidence="2">4.3.1.3</ecNumber>
    </submittedName>
</protein>
<gene>
    <name evidence="2" type="primary">hutH</name>
    <name evidence="2" type="ORF">ACFF45_11970</name>
</gene>
<dbReference type="Pfam" id="PF00221">
    <property type="entry name" value="Lyase_aromatic"/>
    <property type="match status" value="1"/>
</dbReference>
<dbReference type="InterPro" id="IPR008948">
    <property type="entry name" value="L-Aspartase-like"/>
</dbReference>
<keyword evidence="1 2" id="KW-0456">Lyase</keyword>
<dbReference type="InterPro" id="IPR001106">
    <property type="entry name" value="Aromatic_Lyase"/>
</dbReference>
<evidence type="ECO:0000256" key="1">
    <source>
        <dbReference type="ARBA" id="ARBA00023239"/>
    </source>
</evidence>
<name>A0ABV5MZF6_9ACTN</name>
<evidence type="ECO:0000313" key="2">
    <source>
        <dbReference type="EMBL" id="MFB9463408.1"/>
    </source>
</evidence>